<dbReference type="EMBL" id="DVHA01000034">
    <property type="protein sequence ID" value="HIR60171.1"/>
    <property type="molecule type" value="Genomic_DNA"/>
</dbReference>
<evidence type="ECO:0000256" key="5">
    <source>
        <dbReference type="ARBA" id="ARBA00022840"/>
    </source>
</evidence>
<feature type="transmembrane region" description="Helical" evidence="11">
    <location>
        <begin position="651"/>
        <end position="675"/>
    </location>
</feature>
<feature type="transmembrane region" description="Helical" evidence="11">
    <location>
        <begin position="725"/>
        <end position="745"/>
    </location>
</feature>
<dbReference type="Pfam" id="PF13246">
    <property type="entry name" value="Cation_ATPase"/>
    <property type="match status" value="1"/>
</dbReference>
<dbReference type="AlphaFoldDB" id="A0A9D1J3Z0"/>
<evidence type="ECO:0000256" key="4">
    <source>
        <dbReference type="ARBA" id="ARBA00022741"/>
    </source>
</evidence>
<dbReference type="NCBIfam" id="TIGR01494">
    <property type="entry name" value="ATPase_P-type"/>
    <property type="match status" value="3"/>
</dbReference>
<keyword evidence="6" id="KW-0460">Magnesium</keyword>
<feature type="transmembrane region" description="Helical" evidence="11">
    <location>
        <begin position="44"/>
        <end position="60"/>
    </location>
</feature>
<keyword evidence="8 11" id="KW-1133">Transmembrane helix</keyword>
<evidence type="ECO:0000256" key="9">
    <source>
        <dbReference type="ARBA" id="ARBA00023136"/>
    </source>
</evidence>
<evidence type="ECO:0000313" key="14">
    <source>
        <dbReference type="Proteomes" id="UP000824241"/>
    </source>
</evidence>
<comment type="caution">
    <text evidence="13">The sequence shown here is derived from an EMBL/GenBank/DDBJ whole genome shotgun (WGS) entry which is preliminary data.</text>
</comment>
<evidence type="ECO:0000256" key="2">
    <source>
        <dbReference type="ARBA" id="ARBA00005675"/>
    </source>
</evidence>
<dbReference type="Gene3D" id="2.70.150.10">
    <property type="entry name" value="Calcium-transporting ATPase, cytoplasmic transduction domain A"/>
    <property type="match status" value="1"/>
</dbReference>
<keyword evidence="3 11" id="KW-0812">Transmembrane</keyword>
<dbReference type="Pfam" id="PF00690">
    <property type="entry name" value="Cation_ATPase_N"/>
    <property type="match status" value="1"/>
</dbReference>
<comment type="catalytic activity">
    <reaction evidence="10">
        <text>Ca(2+)(in) + ATP + H2O = Ca(2+)(out) + ADP + phosphate + H(+)</text>
        <dbReference type="Rhea" id="RHEA:18105"/>
        <dbReference type="ChEBI" id="CHEBI:15377"/>
        <dbReference type="ChEBI" id="CHEBI:15378"/>
        <dbReference type="ChEBI" id="CHEBI:29108"/>
        <dbReference type="ChEBI" id="CHEBI:30616"/>
        <dbReference type="ChEBI" id="CHEBI:43474"/>
        <dbReference type="ChEBI" id="CHEBI:456216"/>
        <dbReference type="EC" id="7.2.2.10"/>
    </reaction>
</comment>
<feature type="domain" description="Cation-transporting P-type ATPase N-terminal" evidence="12">
    <location>
        <begin position="2"/>
        <end position="61"/>
    </location>
</feature>
<evidence type="ECO:0000256" key="1">
    <source>
        <dbReference type="ARBA" id="ARBA00004141"/>
    </source>
</evidence>
<dbReference type="GO" id="GO:0005524">
    <property type="term" value="F:ATP binding"/>
    <property type="evidence" value="ECO:0007669"/>
    <property type="project" value="UniProtKB-KW"/>
</dbReference>
<dbReference type="InterPro" id="IPR018303">
    <property type="entry name" value="ATPase_P-typ_P_site"/>
</dbReference>
<dbReference type="PROSITE" id="PS00154">
    <property type="entry name" value="ATPASE_E1_E2"/>
    <property type="match status" value="1"/>
</dbReference>
<dbReference type="InterPro" id="IPR004014">
    <property type="entry name" value="ATPase_P-typ_cation-transptr_N"/>
</dbReference>
<dbReference type="InterPro" id="IPR036412">
    <property type="entry name" value="HAD-like_sf"/>
</dbReference>
<dbReference type="SFLD" id="SFLDG00002">
    <property type="entry name" value="C1.7:_P-type_atpase_like"/>
    <property type="match status" value="1"/>
</dbReference>
<evidence type="ECO:0000256" key="8">
    <source>
        <dbReference type="ARBA" id="ARBA00022989"/>
    </source>
</evidence>
<evidence type="ECO:0000256" key="7">
    <source>
        <dbReference type="ARBA" id="ARBA00022967"/>
    </source>
</evidence>
<accession>A0A9D1J3Z0</accession>
<evidence type="ECO:0000256" key="3">
    <source>
        <dbReference type="ARBA" id="ARBA00022692"/>
    </source>
</evidence>
<dbReference type="GO" id="GO:0016020">
    <property type="term" value="C:membrane"/>
    <property type="evidence" value="ECO:0007669"/>
    <property type="project" value="UniProtKB-SubCell"/>
</dbReference>
<name>A0A9D1J3Z0_9FIRM</name>
<keyword evidence="7" id="KW-1278">Translocase</keyword>
<sequence length="758" mass="80707">MMDKTEGLTSREAAEKLRLFGPNRLAGKKKVHPAKIFLSQFKDFLTLVLLGGTVVSVLTGEYAEALTIAVIVLLNGLLGFLQEFKTERTLEALKKMAAPKARAWRDGELVLIDAAMLVPGDVVELEAGDKIPADGAVLLSAGLSCDESMLTGESVAVPKAACREETPELRPDRADFVYMGTTAVSGRGKARIAATGMESQMGKIAGMLQEIPDEPTPLQKRLDSLGKYIAAGCLIVCAVVAAAGLLRGEPLRDMLMTGISLAVAAVPEGLAAVVTISLALAVRRMVKRNALLRKLAAVETLGCADVICTDKTGTLTENRMTVSRLWLPSEEKGMGEAGKLALTAFSLCSDVLETHDGRYTGDPTETALCEAARQAGLPLKALQEREPRLGEVPFDSARKRMSVLVSGPGGRRVYCKGGCDILLSRCAGVYDPRGSKPMDASAREKIAAEADKMAAEGLRVLAAAYRPLGAGEAFSEKSEEGLIFLGLAGMIDPPRPEVKEAVRLCKRAGIRTVMITGDHKLTAKAIAKEVGIWKEGDGVLTGEELDKLDEKRQRDAVAHTTVFARVSPRHKLMIVRALKAAGHIAAMTGDGVNDAPAIREADIGVSMGQGGADVTREASDLVLLDDNFATLVAAVEEGRAIYKNIRGFIRYLLACNIGEVLTMFLGMLMGMPVVLNPIHILVVNLVTDGLPAIALGLEPAAKGLMDRPPRRADEGVFSDGLLGKILFRGCLIGLTTLFVFSHFLARGDLTAARTAAFF</sequence>
<dbReference type="InterPro" id="IPR023214">
    <property type="entry name" value="HAD_sf"/>
</dbReference>
<dbReference type="InterPro" id="IPR023298">
    <property type="entry name" value="ATPase_P-typ_TM_dom_sf"/>
</dbReference>
<evidence type="ECO:0000313" key="13">
    <source>
        <dbReference type="EMBL" id="HIR60171.1"/>
    </source>
</evidence>
<keyword evidence="9 11" id="KW-0472">Membrane</keyword>
<reference evidence="13" key="1">
    <citation type="submission" date="2020-10" db="EMBL/GenBank/DDBJ databases">
        <authorList>
            <person name="Gilroy R."/>
        </authorList>
    </citation>
    <scope>NUCLEOTIDE SEQUENCE</scope>
    <source>
        <strain evidence="13">CHK189-12415</strain>
    </source>
</reference>
<evidence type="ECO:0000256" key="11">
    <source>
        <dbReference type="SAM" id="Phobius"/>
    </source>
</evidence>
<dbReference type="Gene3D" id="3.40.1110.10">
    <property type="entry name" value="Calcium-transporting ATPase, cytoplasmic domain N"/>
    <property type="match status" value="1"/>
</dbReference>
<dbReference type="FunFam" id="3.40.50.1000:FF:000028">
    <property type="entry name" value="Calcium-transporting P-type ATPase, putative"/>
    <property type="match status" value="1"/>
</dbReference>
<dbReference type="InterPro" id="IPR008250">
    <property type="entry name" value="ATPase_P-typ_transduc_dom_A_sf"/>
</dbReference>
<dbReference type="Pfam" id="PF00689">
    <property type="entry name" value="Cation_ATPase_C"/>
    <property type="match status" value="1"/>
</dbReference>
<dbReference type="Gene3D" id="1.20.1110.10">
    <property type="entry name" value="Calcium-transporting ATPase, transmembrane domain"/>
    <property type="match status" value="1"/>
</dbReference>
<feature type="transmembrane region" description="Helical" evidence="11">
    <location>
        <begin position="228"/>
        <end position="246"/>
    </location>
</feature>
<proteinExistence type="inferred from homology"/>
<dbReference type="SUPFAM" id="SSF81660">
    <property type="entry name" value="Metal cation-transporting ATPase, ATP-binding domain N"/>
    <property type="match status" value="1"/>
</dbReference>
<evidence type="ECO:0000259" key="12">
    <source>
        <dbReference type="SMART" id="SM00831"/>
    </source>
</evidence>
<dbReference type="Pfam" id="PF00122">
    <property type="entry name" value="E1-E2_ATPase"/>
    <property type="match status" value="1"/>
</dbReference>
<dbReference type="SFLD" id="SFLDS00003">
    <property type="entry name" value="Haloacid_Dehalogenase"/>
    <property type="match status" value="1"/>
</dbReference>
<dbReference type="SUPFAM" id="SSF56784">
    <property type="entry name" value="HAD-like"/>
    <property type="match status" value="1"/>
</dbReference>
<reference evidence="13" key="2">
    <citation type="journal article" date="2021" name="PeerJ">
        <title>Extensive microbial diversity within the chicken gut microbiome revealed by metagenomics and culture.</title>
        <authorList>
            <person name="Gilroy R."/>
            <person name="Ravi A."/>
            <person name="Getino M."/>
            <person name="Pursley I."/>
            <person name="Horton D.L."/>
            <person name="Alikhan N.F."/>
            <person name="Baker D."/>
            <person name="Gharbi K."/>
            <person name="Hall N."/>
            <person name="Watson M."/>
            <person name="Adriaenssens E.M."/>
            <person name="Foster-Nyarko E."/>
            <person name="Jarju S."/>
            <person name="Secka A."/>
            <person name="Antonio M."/>
            <person name="Oren A."/>
            <person name="Chaudhuri R.R."/>
            <person name="La Ragione R."/>
            <person name="Hildebrand F."/>
            <person name="Pallen M.J."/>
        </authorList>
    </citation>
    <scope>NUCLEOTIDE SEQUENCE</scope>
    <source>
        <strain evidence="13">CHK189-12415</strain>
    </source>
</reference>
<dbReference type="SUPFAM" id="SSF81653">
    <property type="entry name" value="Calcium ATPase, transduction domain A"/>
    <property type="match status" value="1"/>
</dbReference>
<gene>
    <name evidence="13" type="ORF">IAB37_01130</name>
</gene>
<feature type="transmembrane region" description="Helical" evidence="11">
    <location>
        <begin position="66"/>
        <end position="84"/>
    </location>
</feature>
<protein>
    <submittedName>
        <fullName evidence="13">Cation-translocating P-type ATPase</fullName>
    </submittedName>
</protein>
<feature type="transmembrane region" description="Helical" evidence="11">
    <location>
        <begin position="258"/>
        <end position="282"/>
    </location>
</feature>
<dbReference type="PRINTS" id="PR00120">
    <property type="entry name" value="HATPASE"/>
</dbReference>
<comment type="subcellular location">
    <subcellularLocation>
        <location evidence="1">Membrane</location>
        <topology evidence="1">Multi-pass membrane protein</topology>
    </subcellularLocation>
</comment>
<dbReference type="FunFam" id="1.20.1110.10:FF:000065">
    <property type="entry name" value="Sarcoplasmic/endoplasmic reticulum calcium ATPase 1"/>
    <property type="match status" value="1"/>
</dbReference>
<dbReference type="InterPro" id="IPR006068">
    <property type="entry name" value="ATPase_P-typ_cation-transptr_C"/>
</dbReference>
<dbReference type="SUPFAM" id="SSF81665">
    <property type="entry name" value="Calcium ATPase, transmembrane domain M"/>
    <property type="match status" value="1"/>
</dbReference>
<dbReference type="Gene3D" id="3.40.50.1000">
    <property type="entry name" value="HAD superfamily/HAD-like"/>
    <property type="match status" value="1"/>
</dbReference>
<dbReference type="InterPro" id="IPR044492">
    <property type="entry name" value="P_typ_ATPase_HD_dom"/>
</dbReference>
<dbReference type="GO" id="GO:0016887">
    <property type="term" value="F:ATP hydrolysis activity"/>
    <property type="evidence" value="ECO:0007669"/>
    <property type="project" value="InterPro"/>
</dbReference>
<dbReference type="PRINTS" id="PR00119">
    <property type="entry name" value="CATATPASE"/>
</dbReference>
<dbReference type="InterPro" id="IPR059000">
    <property type="entry name" value="ATPase_P-type_domA"/>
</dbReference>
<feature type="non-terminal residue" evidence="13">
    <location>
        <position position="758"/>
    </location>
</feature>
<dbReference type="SFLD" id="SFLDF00027">
    <property type="entry name" value="p-type_atpase"/>
    <property type="match status" value="1"/>
</dbReference>
<dbReference type="SMART" id="SM00831">
    <property type="entry name" value="Cation_ATPase_N"/>
    <property type="match status" value="1"/>
</dbReference>
<comment type="similarity">
    <text evidence="2">Belongs to the cation transport ATPase (P-type) (TC 3.A.3) family. Type IIA subfamily.</text>
</comment>
<keyword evidence="4" id="KW-0547">Nucleotide-binding</keyword>
<keyword evidence="5" id="KW-0067">ATP-binding</keyword>
<dbReference type="InterPro" id="IPR001757">
    <property type="entry name" value="P_typ_ATPase"/>
</dbReference>
<dbReference type="Proteomes" id="UP000824241">
    <property type="component" value="Unassembled WGS sequence"/>
</dbReference>
<dbReference type="PANTHER" id="PTHR42861">
    <property type="entry name" value="CALCIUM-TRANSPORTING ATPASE"/>
    <property type="match status" value="1"/>
</dbReference>
<dbReference type="InterPro" id="IPR023299">
    <property type="entry name" value="ATPase_P-typ_cyto_dom_N"/>
</dbReference>
<evidence type="ECO:0000256" key="6">
    <source>
        <dbReference type="ARBA" id="ARBA00022842"/>
    </source>
</evidence>
<evidence type="ECO:0000256" key="10">
    <source>
        <dbReference type="ARBA" id="ARBA00048694"/>
    </source>
</evidence>
<organism evidence="13 14">
    <name type="scientific">Candidatus Faecivivens stercoravium</name>
    <dbReference type="NCBI Taxonomy" id="2840803"/>
    <lineage>
        <taxon>Bacteria</taxon>
        <taxon>Bacillati</taxon>
        <taxon>Bacillota</taxon>
        <taxon>Clostridia</taxon>
        <taxon>Eubacteriales</taxon>
        <taxon>Oscillospiraceae</taxon>
        <taxon>Oscillospiraceae incertae sedis</taxon>
        <taxon>Candidatus Faecivivens</taxon>
    </lineage>
</organism>
<dbReference type="GO" id="GO:0005388">
    <property type="term" value="F:P-type calcium transporter activity"/>
    <property type="evidence" value="ECO:0007669"/>
    <property type="project" value="UniProtKB-EC"/>
</dbReference>